<proteinExistence type="predicted"/>
<dbReference type="InterPro" id="IPR050807">
    <property type="entry name" value="TransReg_Diox_bact_type"/>
</dbReference>
<feature type="compositionally biased region" description="Polar residues" evidence="2">
    <location>
        <begin position="232"/>
        <end position="241"/>
    </location>
</feature>
<dbReference type="InterPro" id="IPR011051">
    <property type="entry name" value="RmlC_Cupin_sf"/>
</dbReference>
<comment type="caution">
    <text evidence="4">The sequence shown here is derived from an EMBL/GenBank/DDBJ whole genome shotgun (WGS) entry which is preliminary data.</text>
</comment>
<dbReference type="RefSeq" id="WP_261522780.1">
    <property type="nucleotide sequence ID" value="NZ_JAODNW010000042.1"/>
</dbReference>
<feature type="domain" description="HTH cro/C1-type" evidence="3">
    <location>
        <begin position="22"/>
        <end position="76"/>
    </location>
</feature>
<accession>A0ABV6DCY7</accession>
<dbReference type="Pfam" id="PF07883">
    <property type="entry name" value="Cupin_2"/>
    <property type="match status" value="1"/>
</dbReference>
<gene>
    <name evidence="4" type="ORF">ACFFJ2_19105</name>
</gene>
<keyword evidence="1" id="KW-0238">DNA-binding</keyword>
<dbReference type="Pfam" id="PF01381">
    <property type="entry name" value="HTH_3"/>
    <property type="match status" value="1"/>
</dbReference>
<dbReference type="SUPFAM" id="SSF47413">
    <property type="entry name" value="lambda repressor-like DNA-binding domains"/>
    <property type="match status" value="1"/>
</dbReference>
<dbReference type="InterPro" id="IPR013096">
    <property type="entry name" value="Cupin_2"/>
</dbReference>
<reference evidence="4 5" key="1">
    <citation type="submission" date="2024-09" db="EMBL/GenBank/DDBJ databases">
        <authorList>
            <person name="Sun Q."/>
            <person name="Mori K."/>
        </authorList>
    </citation>
    <scope>NUCLEOTIDE SEQUENCE [LARGE SCALE GENOMIC DNA]</scope>
    <source>
        <strain evidence="4 5">CCM 8543</strain>
    </source>
</reference>
<dbReference type="InterPro" id="IPR014710">
    <property type="entry name" value="RmlC-like_jellyroll"/>
</dbReference>
<dbReference type="PANTHER" id="PTHR46797:SF25">
    <property type="entry name" value="TRANSCRIPTIONAL REGULATOR"/>
    <property type="match status" value="1"/>
</dbReference>
<dbReference type="SUPFAM" id="SSF51182">
    <property type="entry name" value="RmlC-like cupins"/>
    <property type="match status" value="1"/>
</dbReference>
<dbReference type="Proteomes" id="UP001589755">
    <property type="component" value="Unassembled WGS sequence"/>
</dbReference>
<dbReference type="CDD" id="cd02209">
    <property type="entry name" value="cupin_XRE_C"/>
    <property type="match status" value="1"/>
</dbReference>
<evidence type="ECO:0000256" key="2">
    <source>
        <dbReference type="SAM" id="MobiDB-lite"/>
    </source>
</evidence>
<dbReference type="Gene3D" id="1.10.260.40">
    <property type="entry name" value="lambda repressor-like DNA-binding domains"/>
    <property type="match status" value="1"/>
</dbReference>
<dbReference type="Gene3D" id="2.60.120.10">
    <property type="entry name" value="Jelly Rolls"/>
    <property type="match status" value="1"/>
</dbReference>
<evidence type="ECO:0000313" key="5">
    <source>
        <dbReference type="Proteomes" id="UP001589755"/>
    </source>
</evidence>
<dbReference type="PROSITE" id="PS50943">
    <property type="entry name" value="HTH_CROC1"/>
    <property type="match status" value="1"/>
</dbReference>
<organism evidence="4 5">
    <name type="scientific">Chelativorans intermedius</name>
    <dbReference type="NCBI Taxonomy" id="515947"/>
    <lineage>
        <taxon>Bacteria</taxon>
        <taxon>Pseudomonadati</taxon>
        <taxon>Pseudomonadota</taxon>
        <taxon>Alphaproteobacteria</taxon>
        <taxon>Hyphomicrobiales</taxon>
        <taxon>Phyllobacteriaceae</taxon>
        <taxon>Chelativorans</taxon>
    </lineage>
</organism>
<protein>
    <submittedName>
        <fullName evidence="4">Cupin domain-containing protein</fullName>
    </submittedName>
</protein>
<evidence type="ECO:0000259" key="3">
    <source>
        <dbReference type="PROSITE" id="PS50943"/>
    </source>
</evidence>
<evidence type="ECO:0000256" key="1">
    <source>
        <dbReference type="ARBA" id="ARBA00023125"/>
    </source>
</evidence>
<keyword evidence="5" id="KW-1185">Reference proteome</keyword>
<feature type="region of interest" description="Disordered" evidence="2">
    <location>
        <begin position="209"/>
        <end position="241"/>
    </location>
</feature>
<dbReference type="CDD" id="cd00093">
    <property type="entry name" value="HTH_XRE"/>
    <property type="match status" value="1"/>
</dbReference>
<dbReference type="SMART" id="SM00530">
    <property type="entry name" value="HTH_XRE"/>
    <property type="match status" value="1"/>
</dbReference>
<dbReference type="InterPro" id="IPR001387">
    <property type="entry name" value="Cro/C1-type_HTH"/>
</dbReference>
<dbReference type="InterPro" id="IPR010982">
    <property type="entry name" value="Lambda_DNA-bd_dom_sf"/>
</dbReference>
<dbReference type="EMBL" id="JBHLXD010000058">
    <property type="protein sequence ID" value="MFC0210501.1"/>
    <property type="molecule type" value="Genomic_DNA"/>
</dbReference>
<name>A0ABV6DCY7_9HYPH</name>
<sequence>MTDTTTGAETIQTANVPLGKRLRERRKELGFTLKEVADAAGLSVGFISQIERAITTPSLSSLASVAHVLGTDVSEFLSQPRGDTPATRHNERPIYAVGGNSLTYERISASFPGNVLRSVIIHEPPGHRSEPIAHEGEEIFFILDGSITVEVEGERTILEAGDSIHFPSTRTHSTWNHTDRPATILHTCTMDVFGDEHATGAAGSDLAVRRNGSRKKPPVRQRGLATGDHLSAIQNKSTRED</sequence>
<dbReference type="PANTHER" id="PTHR46797">
    <property type="entry name" value="HTH-TYPE TRANSCRIPTIONAL REGULATOR"/>
    <property type="match status" value="1"/>
</dbReference>
<evidence type="ECO:0000313" key="4">
    <source>
        <dbReference type="EMBL" id="MFC0210501.1"/>
    </source>
</evidence>